<evidence type="ECO:0000313" key="2">
    <source>
        <dbReference type="Proteomes" id="UP001165082"/>
    </source>
</evidence>
<dbReference type="AlphaFoldDB" id="A0A9W7AJQ4"/>
<proteinExistence type="predicted"/>
<dbReference type="EMBL" id="BRXZ01002808">
    <property type="protein sequence ID" value="GMH70627.1"/>
    <property type="molecule type" value="Genomic_DNA"/>
</dbReference>
<dbReference type="OrthoDB" id="193290at2759"/>
<name>A0A9W7AJQ4_9STRA</name>
<organism evidence="1 2">
    <name type="scientific">Triparma retinervis</name>
    <dbReference type="NCBI Taxonomy" id="2557542"/>
    <lineage>
        <taxon>Eukaryota</taxon>
        <taxon>Sar</taxon>
        <taxon>Stramenopiles</taxon>
        <taxon>Ochrophyta</taxon>
        <taxon>Bolidophyceae</taxon>
        <taxon>Parmales</taxon>
        <taxon>Triparmaceae</taxon>
        <taxon>Triparma</taxon>
    </lineage>
</organism>
<accession>A0A9W7AJQ4</accession>
<evidence type="ECO:0000313" key="1">
    <source>
        <dbReference type="EMBL" id="GMH70627.1"/>
    </source>
</evidence>
<comment type="caution">
    <text evidence="1">The sequence shown here is derived from an EMBL/GenBank/DDBJ whole genome shotgun (WGS) entry which is preliminary data.</text>
</comment>
<protein>
    <submittedName>
        <fullName evidence="1">Uncharacterized protein</fullName>
    </submittedName>
</protein>
<feature type="non-terminal residue" evidence="1">
    <location>
        <position position="58"/>
    </location>
</feature>
<keyword evidence="2" id="KW-1185">Reference proteome</keyword>
<dbReference type="Proteomes" id="UP001165082">
    <property type="component" value="Unassembled WGS sequence"/>
</dbReference>
<sequence>MCKILKHPISSFDDDQIEALNDTARRVYLARKAIGDNRSHQAEQIYTALLNSPSIDLT</sequence>
<reference evidence="1" key="1">
    <citation type="submission" date="2022-07" db="EMBL/GenBank/DDBJ databases">
        <title>Genome analysis of Parmales, a sister group of diatoms, reveals the evolutionary specialization of diatoms from phago-mixotrophs to photoautotrophs.</title>
        <authorList>
            <person name="Ban H."/>
            <person name="Sato S."/>
            <person name="Yoshikawa S."/>
            <person name="Kazumasa Y."/>
            <person name="Nakamura Y."/>
            <person name="Ichinomiya M."/>
            <person name="Saitoh K."/>
            <person name="Sato N."/>
            <person name="Blanc-Mathieu R."/>
            <person name="Endo H."/>
            <person name="Kuwata A."/>
            <person name="Ogata H."/>
        </authorList>
    </citation>
    <scope>NUCLEOTIDE SEQUENCE</scope>
</reference>
<gene>
    <name evidence="1" type="ORF">TrRE_jg7329</name>
</gene>